<evidence type="ECO:0000313" key="2">
    <source>
        <dbReference type="EMBL" id="BDZ58943.1"/>
    </source>
</evidence>
<gene>
    <name evidence="2" type="ORF">GCM10025872_26000</name>
</gene>
<reference evidence="2" key="2">
    <citation type="submission" date="2023-02" db="EMBL/GenBank/DDBJ databases">
        <authorList>
            <person name="Sun Q."/>
            <person name="Mori K."/>
        </authorList>
    </citation>
    <scope>NUCLEOTIDE SEQUENCE</scope>
    <source>
        <strain evidence="2">NBRC 110608</strain>
    </source>
</reference>
<reference evidence="2" key="1">
    <citation type="journal article" date="2014" name="Int. J. Syst. Evol. Microbiol.">
        <title>Complete genome of a new Firmicutes species belonging to the dominant human colonic microbiota ('Ruminococcus bicirculans') reveals two chromosomes and a selective capacity to utilize plant glucans.</title>
        <authorList>
            <consortium name="NISC Comparative Sequencing Program"/>
            <person name="Wegmann U."/>
            <person name="Louis P."/>
            <person name="Goesmann A."/>
            <person name="Henrissat B."/>
            <person name="Duncan S.H."/>
            <person name="Flint H.J."/>
        </authorList>
    </citation>
    <scope>NUCLEOTIDE SEQUENCE</scope>
    <source>
        <strain evidence="2">NBRC 110608</strain>
    </source>
</reference>
<accession>A0ABN6YU45</accession>
<feature type="compositionally biased region" description="Basic and acidic residues" evidence="1">
    <location>
        <begin position="170"/>
        <end position="182"/>
    </location>
</feature>
<proteinExistence type="predicted"/>
<feature type="region of interest" description="Disordered" evidence="1">
    <location>
        <begin position="130"/>
        <end position="251"/>
    </location>
</feature>
<feature type="compositionally biased region" description="Gly residues" evidence="1">
    <location>
        <begin position="217"/>
        <end position="226"/>
    </location>
</feature>
<feature type="compositionally biased region" description="Gly residues" evidence="1">
    <location>
        <begin position="183"/>
        <end position="197"/>
    </location>
</feature>
<protein>
    <submittedName>
        <fullName evidence="2">Uncharacterized protein</fullName>
    </submittedName>
</protein>
<organism evidence="2">
    <name type="scientific">Barrientosiimonas endolithica</name>
    <dbReference type="NCBI Taxonomy" id="1535208"/>
    <lineage>
        <taxon>Bacteria</taxon>
        <taxon>Bacillati</taxon>
        <taxon>Actinomycetota</taxon>
        <taxon>Actinomycetes</taxon>
        <taxon>Micrococcales</taxon>
        <taxon>Dermacoccaceae</taxon>
        <taxon>Barrientosiimonas</taxon>
    </lineage>
</organism>
<name>A0ABN6YU45_9MICO</name>
<feature type="compositionally biased region" description="Basic and acidic residues" evidence="1">
    <location>
        <begin position="1"/>
        <end position="11"/>
    </location>
</feature>
<sequence>MCHRGIHEREQLGAGETAEREVDDLGAAVGRPADAGGDVGVGAAAVLEHLHRQDARVGCDPRDPDAVVAHGRDRAGDVGAVHVGVLPDAVDALPVAVAARLLALRAAGERRALQQAPLQVGLAEVDARVDDRDGDPLTGGRGPYLLGARHLQTPQLGVERVVGRGLRAGRGGDREQGDRTGGEEGAGGAGRGGGHGGTFPWRKRSVMRSTGGYPFVGFGGGGLPGGAGPPAPDTAVRPRRVASTDSPEACG</sequence>
<evidence type="ECO:0000256" key="1">
    <source>
        <dbReference type="SAM" id="MobiDB-lite"/>
    </source>
</evidence>
<feature type="region of interest" description="Disordered" evidence="1">
    <location>
        <begin position="1"/>
        <end position="20"/>
    </location>
</feature>
<dbReference type="EMBL" id="AP027735">
    <property type="protein sequence ID" value="BDZ58943.1"/>
    <property type="molecule type" value="Genomic_DNA"/>
</dbReference>